<organism evidence="3 4">
    <name type="scientific">Flaviflagellibacter deserti</name>
    <dbReference type="NCBI Taxonomy" id="2267266"/>
    <lineage>
        <taxon>Bacteria</taxon>
        <taxon>Pseudomonadati</taxon>
        <taxon>Pseudomonadota</taxon>
        <taxon>Alphaproteobacteria</taxon>
        <taxon>Hyphomicrobiales</taxon>
        <taxon>Flaviflagellibacter</taxon>
    </lineage>
</organism>
<reference evidence="4" key="1">
    <citation type="journal article" date="2019" name="Int. J. Syst. Evol. Microbiol.">
        <title>The Global Catalogue of Microorganisms (GCM) 10K type strain sequencing project: providing services to taxonomists for standard genome sequencing and annotation.</title>
        <authorList>
            <consortium name="The Broad Institute Genomics Platform"/>
            <consortium name="The Broad Institute Genome Sequencing Center for Infectious Disease"/>
            <person name="Wu L."/>
            <person name="Ma J."/>
        </authorList>
    </citation>
    <scope>NUCLEOTIDE SEQUENCE [LARGE SCALE GENOMIC DNA]</scope>
    <source>
        <strain evidence="4">CGMCC 1.16444</strain>
    </source>
</reference>
<dbReference type="InterPro" id="IPR028098">
    <property type="entry name" value="Glyco_trans_4-like_N"/>
</dbReference>
<evidence type="ECO:0000259" key="2">
    <source>
        <dbReference type="Pfam" id="PF13439"/>
    </source>
</evidence>
<proteinExistence type="predicted"/>
<protein>
    <submittedName>
        <fullName evidence="3">Glycosyltransferase family 4 protein</fullName>
        <ecNumber evidence="3">2.4.-.-</ecNumber>
    </submittedName>
</protein>
<dbReference type="SUPFAM" id="SSF53756">
    <property type="entry name" value="UDP-Glycosyltransferase/glycogen phosphorylase"/>
    <property type="match status" value="1"/>
</dbReference>
<accession>A0ABV9Z365</accession>
<sequence length="383" mass="41227">MTQHATDRPLRIVHVFRSPVGGLFRHVLDVARGQAELGHHVGILCDASTGGERAATALEELKPRLDLGLRRIAMGRNPGLSDLAATRAVRVFVEEAKPDIVHGHGSKGGAYARVPRLIDRNWPATVYTPHGGSFHYTTKSVSARAYMAAETMLARSTDIFLIESDYIARLARPVIGEKASQRIRVVRNGVSTAEFKPVPLEQDAGDLLYIGELRVLKGIDVLLRAVAQIAAGGRELSLLIVGAGPDERQLHDLVAELGLGNQVRFSPPQPIREALGQAGLMIVPSRAESLPYVVIEATAAAHPLVATNVGGIPEIFGPFADRLVPPDDSEALADAIEQLLSMPAPEKTEQAEALAGYVRENFSISEMVAGVLSGYREALTYRT</sequence>
<evidence type="ECO:0000313" key="4">
    <source>
        <dbReference type="Proteomes" id="UP001595796"/>
    </source>
</evidence>
<dbReference type="EMBL" id="JBHSJF010000006">
    <property type="protein sequence ID" value="MFC5068009.1"/>
    <property type="molecule type" value="Genomic_DNA"/>
</dbReference>
<feature type="domain" description="Glycosyltransferase subfamily 4-like N-terminal" evidence="2">
    <location>
        <begin position="20"/>
        <end position="193"/>
    </location>
</feature>
<evidence type="ECO:0000313" key="3">
    <source>
        <dbReference type="EMBL" id="MFC5068009.1"/>
    </source>
</evidence>
<dbReference type="Proteomes" id="UP001595796">
    <property type="component" value="Unassembled WGS sequence"/>
</dbReference>
<keyword evidence="3" id="KW-0328">Glycosyltransferase</keyword>
<keyword evidence="3" id="KW-0808">Transferase</keyword>
<dbReference type="PANTHER" id="PTHR12526">
    <property type="entry name" value="GLYCOSYLTRANSFERASE"/>
    <property type="match status" value="1"/>
</dbReference>
<dbReference type="InterPro" id="IPR001296">
    <property type="entry name" value="Glyco_trans_1"/>
</dbReference>
<gene>
    <name evidence="3" type="ORF">ACFPFW_08260</name>
</gene>
<name>A0ABV9Z365_9HYPH</name>
<dbReference type="EC" id="2.4.-.-" evidence="3"/>
<dbReference type="Pfam" id="PF00534">
    <property type="entry name" value="Glycos_transf_1"/>
    <property type="match status" value="1"/>
</dbReference>
<keyword evidence="4" id="KW-1185">Reference proteome</keyword>
<evidence type="ECO:0000259" key="1">
    <source>
        <dbReference type="Pfam" id="PF00534"/>
    </source>
</evidence>
<dbReference type="GO" id="GO:0016757">
    <property type="term" value="F:glycosyltransferase activity"/>
    <property type="evidence" value="ECO:0007669"/>
    <property type="project" value="UniProtKB-KW"/>
</dbReference>
<comment type="caution">
    <text evidence="3">The sequence shown here is derived from an EMBL/GenBank/DDBJ whole genome shotgun (WGS) entry which is preliminary data.</text>
</comment>
<dbReference type="PANTHER" id="PTHR12526:SF636">
    <property type="entry name" value="BLL3647 PROTEIN"/>
    <property type="match status" value="1"/>
</dbReference>
<dbReference type="Gene3D" id="3.40.50.2000">
    <property type="entry name" value="Glycogen Phosphorylase B"/>
    <property type="match status" value="2"/>
</dbReference>
<dbReference type="CDD" id="cd03801">
    <property type="entry name" value="GT4_PimA-like"/>
    <property type="match status" value="1"/>
</dbReference>
<feature type="domain" description="Glycosyl transferase family 1" evidence="1">
    <location>
        <begin position="194"/>
        <end position="348"/>
    </location>
</feature>
<dbReference type="Pfam" id="PF13439">
    <property type="entry name" value="Glyco_transf_4"/>
    <property type="match status" value="1"/>
</dbReference>
<dbReference type="RefSeq" id="WP_114958538.1">
    <property type="nucleotide sequence ID" value="NZ_JBHSJF010000006.1"/>
</dbReference>